<feature type="transmembrane region" description="Helical" evidence="1">
    <location>
        <begin position="51"/>
        <end position="70"/>
    </location>
</feature>
<protein>
    <submittedName>
        <fullName evidence="2">Uncharacterized protein</fullName>
    </submittedName>
</protein>
<name>A0ABT0BHZ7_9SPHN</name>
<accession>A0ABT0BHZ7</accession>
<evidence type="ECO:0000313" key="3">
    <source>
        <dbReference type="Proteomes" id="UP001162881"/>
    </source>
</evidence>
<feature type="transmembrane region" description="Helical" evidence="1">
    <location>
        <begin position="21"/>
        <end position="45"/>
    </location>
</feature>
<gene>
    <name evidence="2" type="ORF">MTR62_18655</name>
</gene>
<keyword evidence="1" id="KW-0812">Transmembrane</keyword>
<feature type="non-terminal residue" evidence="2">
    <location>
        <position position="1"/>
    </location>
</feature>
<proteinExistence type="predicted"/>
<sequence>VPERRAPPIAPKDLARRSATFAMVALLDPLAALGFAFAIEMLALAAGMAEANALALALFAMPLAWLALATWQMIRSDWRARLLPALVLALSGILTLVTLFHA</sequence>
<keyword evidence="3" id="KW-1185">Reference proteome</keyword>
<dbReference type="RefSeq" id="WP_407672709.1">
    <property type="nucleotide sequence ID" value="NZ_JALHLF010000131.1"/>
</dbReference>
<keyword evidence="1" id="KW-0472">Membrane</keyword>
<evidence type="ECO:0000256" key="1">
    <source>
        <dbReference type="SAM" id="Phobius"/>
    </source>
</evidence>
<dbReference type="EMBL" id="JALHLF010000131">
    <property type="protein sequence ID" value="MCJ2184693.1"/>
    <property type="molecule type" value="Genomic_DNA"/>
</dbReference>
<evidence type="ECO:0000313" key="2">
    <source>
        <dbReference type="EMBL" id="MCJ2184693.1"/>
    </source>
</evidence>
<comment type="caution">
    <text evidence="2">The sequence shown here is derived from an EMBL/GenBank/DDBJ whole genome shotgun (WGS) entry which is preliminary data.</text>
</comment>
<dbReference type="Proteomes" id="UP001162881">
    <property type="component" value="Unassembled WGS sequence"/>
</dbReference>
<reference evidence="2" key="1">
    <citation type="submission" date="2022-03" db="EMBL/GenBank/DDBJ databases">
        <title>Identification of a novel bacterium isolated from mangrove sediments.</title>
        <authorList>
            <person name="Pan X."/>
        </authorList>
    </citation>
    <scope>NUCLEOTIDE SEQUENCE</scope>
    <source>
        <strain evidence="2">B1949</strain>
    </source>
</reference>
<keyword evidence="1" id="KW-1133">Transmembrane helix</keyword>
<organism evidence="2 3">
    <name type="scientific">Novosphingobium organovorum</name>
    <dbReference type="NCBI Taxonomy" id="2930092"/>
    <lineage>
        <taxon>Bacteria</taxon>
        <taxon>Pseudomonadati</taxon>
        <taxon>Pseudomonadota</taxon>
        <taxon>Alphaproteobacteria</taxon>
        <taxon>Sphingomonadales</taxon>
        <taxon>Sphingomonadaceae</taxon>
        <taxon>Novosphingobium</taxon>
    </lineage>
</organism>
<feature type="transmembrane region" description="Helical" evidence="1">
    <location>
        <begin position="82"/>
        <end position="101"/>
    </location>
</feature>